<dbReference type="Gene3D" id="1.10.10.60">
    <property type="entry name" value="Homeodomain-like"/>
    <property type="match status" value="1"/>
</dbReference>
<evidence type="ECO:0000259" key="6">
    <source>
        <dbReference type="PROSITE" id="PS50994"/>
    </source>
</evidence>
<dbReference type="STRING" id="399741.Spro_0356"/>
<name>A8G8M6_SERP5</name>
<evidence type="ECO:0000259" key="5">
    <source>
        <dbReference type="PROSITE" id="PS50531"/>
    </source>
</evidence>
<dbReference type="PROSITE" id="PS50531">
    <property type="entry name" value="HTH_IS21"/>
    <property type="match status" value="1"/>
</dbReference>
<dbReference type="InterPro" id="IPR025246">
    <property type="entry name" value="IS30-like_HTH"/>
</dbReference>
<evidence type="ECO:0000256" key="4">
    <source>
        <dbReference type="ARBA" id="ARBA00023172"/>
    </source>
</evidence>
<dbReference type="SUPFAM" id="SSF46689">
    <property type="entry name" value="Homeodomain-like"/>
    <property type="match status" value="1"/>
</dbReference>
<dbReference type="PANTHER" id="PTHR35004:SF6">
    <property type="entry name" value="TRANSPOSASE"/>
    <property type="match status" value="1"/>
</dbReference>
<dbReference type="InterPro" id="IPR001584">
    <property type="entry name" value="Integrase_cat-core"/>
</dbReference>
<dbReference type="HOGENOM" id="CLU_020626_4_0_6"/>
<dbReference type="Gene3D" id="3.30.420.10">
    <property type="entry name" value="Ribonuclease H-like superfamily/Ribonuclease H"/>
    <property type="match status" value="1"/>
</dbReference>
<keyword evidence="3" id="KW-0238">DNA-binding</keyword>
<dbReference type="InterPro" id="IPR036397">
    <property type="entry name" value="RNaseH_sf"/>
</dbReference>
<dbReference type="PANTHER" id="PTHR35004">
    <property type="entry name" value="TRANSPOSASE RV3428C-RELATED"/>
    <property type="match status" value="1"/>
</dbReference>
<proteinExistence type="inferred from homology"/>
<dbReference type="GO" id="GO:0015074">
    <property type="term" value="P:DNA integration"/>
    <property type="evidence" value="ECO:0007669"/>
    <property type="project" value="InterPro"/>
</dbReference>
<evidence type="ECO:0000256" key="1">
    <source>
        <dbReference type="ARBA" id="ARBA00009277"/>
    </source>
</evidence>
<dbReference type="InterPro" id="IPR009057">
    <property type="entry name" value="Homeodomain-like_sf"/>
</dbReference>
<dbReference type="eggNOG" id="COG4584">
    <property type="taxonomic scope" value="Bacteria"/>
</dbReference>
<protein>
    <submittedName>
        <fullName evidence="7">Integrase catalytic region</fullName>
    </submittedName>
</protein>
<evidence type="ECO:0000256" key="2">
    <source>
        <dbReference type="ARBA" id="ARBA00022578"/>
    </source>
</evidence>
<evidence type="ECO:0000313" key="7">
    <source>
        <dbReference type="EMBL" id="ABV39466.1"/>
    </source>
</evidence>
<dbReference type="InterPro" id="IPR012337">
    <property type="entry name" value="RNaseH-like_sf"/>
</dbReference>
<dbReference type="SUPFAM" id="SSF53098">
    <property type="entry name" value="Ribonuclease H-like"/>
    <property type="match status" value="1"/>
</dbReference>
<organism evidence="7">
    <name type="scientific">Serratia proteamaculans (strain 568)</name>
    <dbReference type="NCBI Taxonomy" id="399741"/>
    <lineage>
        <taxon>Bacteria</taxon>
        <taxon>Pseudomonadati</taxon>
        <taxon>Pseudomonadota</taxon>
        <taxon>Gammaproteobacteria</taxon>
        <taxon>Enterobacterales</taxon>
        <taxon>Yersiniaceae</taxon>
        <taxon>Serratia</taxon>
    </lineage>
</organism>
<comment type="similarity">
    <text evidence="1">Belongs to the transposase IS21/IS408/IS1162 family.</text>
</comment>
<keyword evidence="4" id="KW-0233">DNA recombination</keyword>
<dbReference type="GO" id="GO:0006310">
    <property type="term" value="P:DNA recombination"/>
    <property type="evidence" value="ECO:0007669"/>
    <property type="project" value="UniProtKB-KW"/>
</dbReference>
<dbReference type="KEGG" id="spe:Spro_0356"/>
<sequence length="347" mass="39313">MAALDLPMLTLELRVEIAVLLRQGMSIRGIARQLSCSRQTVRRYIRMQDSPAKARYSERLPRPGKLDPFKPYILERVDAARPHWIPASVMLSEIQLRGYCGGYSMLTAFLLPLKQQPNDPVVRFETQPGEQMQVDFTVIRQGRNPLLAFVATLGWSRATFVRFYPRQDTAAWCDGIEQALLAFGGTPRHLLFDNAKTIILERDVYGDGRHRWNPPLLALAEKYGFTPRVCRPYRAKTKGKVERFNRYLKHSFVVPLATTFKQAGLLLDVDSANSRVGPWLITVANARKHGTTGVPPEHRLQQELAALLPLPRVARTVPVVADNQRVIPRESFQHPLSVYQSLLEAGL</sequence>
<evidence type="ECO:0000256" key="3">
    <source>
        <dbReference type="ARBA" id="ARBA00023125"/>
    </source>
</evidence>
<gene>
    <name evidence="7" type="ordered locus">Spro_0356</name>
</gene>
<dbReference type="GO" id="GO:0003677">
    <property type="term" value="F:DNA binding"/>
    <property type="evidence" value="ECO:0007669"/>
    <property type="project" value="UniProtKB-KW"/>
</dbReference>
<accession>A8G8M6</accession>
<dbReference type="Pfam" id="PF00665">
    <property type="entry name" value="rve"/>
    <property type="match status" value="1"/>
</dbReference>
<keyword evidence="2" id="KW-0815">Transposition</keyword>
<dbReference type="GO" id="GO:0032196">
    <property type="term" value="P:transposition"/>
    <property type="evidence" value="ECO:0007669"/>
    <property type="project" value="UniProtKB-KW"/>
</dbReference>
<dbReference type="AlphaFoldDB" id="A8G8M6"/>
<feature type="domain" description="Integrase catalytic" evidence="6">
    <location>
        <begin position="124"/>
        <end position="304"/>
    </location>
</feature>
<reference evidence="7" key="1">
    <citation type="submission" date="2007-09" db="EMBL/GenBank/DDBJ databases">
        <title>Complete sequence of chromosome of Serratia proteamaculans 568.</title>
        <authorList>
            <consortium name="US DOE Joint Genome Institute"/>
            <person name="Copeland A."/>
            <person name="Lucas S."/>
            <person name="Lapidus A."/>
            <person name="Barry K."/>
            <person name="Glavina del Rio T."/>
            <person name="Dalin E."/>
            <person name="Tice H."/>
            <person name="Pitluck S."/>
            <person name="Chain P."/>
            <person name="Malfatti S."/>
            <person name="Shin M."/>
            <person name="Vergez L."/>
            <person name="Schmutz J."/>
            <person name="Larimer F."/>
            <person name="Land M."/>
            <person name="Hauser L."/>
            <person name="Kyrpides N."/>
            <person name="Kim E."/>
            <person name="Taghavi S."/>
            <person name="Newman L."/>
            <person name="Vangronsveld J."/>
            <person name="van der Lelie D."/>
            <person name="Richardson P."/>
        </authorList>
    </citation>
    <scope>NUCLEOTIDE SEQUENCE [LARGE SCALE GENOMIC DNA]</scope>
    <source>
        <strain evidence="7">568</strain>
    </source>
</reference>
<dbReference type="PROSITE" id="PS50994">
    <property type="entry name" value="INTEGRASE"/>
    <property type="match status" value="1"/>
</dbReference>
<dbReference type="EMBL" id="CP000826">
    <property type="protein sequence ID" value="ABV39466.1"/>
    <property type="molecule type" value="Genomic_DNA"/>
</dbReference>
<dbReference type="NCBIfam" id="NF033546">
    <property type="entry name" value="transpos_IS21"/>
    <property type="match status" value="1"/>
</dbReference>
<dbReference type="Pfam" id="PF13936">
    <property type="entry name" value="HTH_38"/>
    <property type="match status" value="1"/>
</dbReference>
<dbReference type="InterPro" id="IPR017894">
    <property type="entry name" value="HTH_IS21_transposase_type"/>
</dbReference>
<feature type="domain" description="HTH IS21-type" evidence="5">
    <location>
        <begin position="12"/>
        <end position="77"/>
    </location>
</feature>